<keyword evidence="3" id="KW-1185">Reference proteome</keyword>
<proteinExistence type="predicted"/>
<dbReference type="Pfam" id="PF14269">
    <property type="entry name" value="Arylsulfotran_2"/>
    <property type="match status" value="1"/>
</dbReference>
<dbReference type="PANTHER" id="PTHR35340:SF6">
    <property type="entry name" value="ASST-DOMAIN-CONTAINING PROTEIN"/>
    <property type="match status" value="1"/>
</dbReference>
<dbReference type="InterPro" id="IPR053143">
    <property type="entry name" value="Arylsulfate_ST"/>
</dbReference>
<reference evidence="3" key="1">
    <citation type="submission" date="2017-03" db="EMBL/GenBank/DDBJ databases">
        <title>Genomes of endolithic fungi from Antarctica.</title>
        <authorList>
            <person name="Coleine C."/>
            <person name="Masonjones S."/>
            <person name="Stajich J.E."/>
        </authorList>
    </citation>
    <scope>NUCLEOTIDE SEQUENCE [LARGE SCALE GENOMIC DNA]</scope>
    <source>
        <strain evidence="3">CCFEE 5527</strain>
    </source>
</reference>
<comment type="caution">
    <text evidence="2">The sequence shown here is derived from an EMBL/GenBank/DDBJ whole genome shotgun (WGS) entry which is preliminary data.</text>
</comment>
<feature type="chain" id="PRO_5012370556" description="ASST-domain-containing protein" evidence="1">
    <location>
        <begin position="18"/>
        <end position="534"/>
    </location>
</feature>
<dbReference type="OrthoDB" id="5427350at2759"/>
<feature type="signal peptide" evidence="1">
    <location>
        <begin position="1"/>
        <end position="17"/>
    </location>
</feature>
<name>A0A1V8TTT3_9PEZI</name>
<protein>
    <recommendedName>
        <fullName evidence="4">ASST-domain-containing protein</fullName>
    </recommendedName>
</protein>
<organism evidence="2 3">
    <name type="scientific">Cryoendolithus antarcticus</name>
    <dbReference type="NCBI Taxonomy" id="1507870"/>
    <lineage>
        <taxon>Eukaryota</taxon>
        <taxon>Fungi</taxon>
        <taxon>Dikarya</taxon>
        <taxon>Ascomycota</taxon>
        <taxon>Pezizomycotina</taxon>
        <taxon>Dothideomycetes</taxon>
        <taxon>Dothideomycetidae</taxon>
        <taxon>Cladosporiales</taxon>
        <taxon>Cladosporiaceae</taxon>
        <taxon>Cryoendolithus</taxon>
    </lineage>
</organism>
<evidence type="ECO:0000313" key="2">
    <source>
        <dbReference type="EMBL" id="OQO14731.1"/>
    </source>
</evidence>
<evidence type="ECO:0000313" key="3">
    <source>
        <dbReference type="Proteomes" id="UP000192596"/>
    </source>
</evidence>
<dbReference type="STRING" id="1507870.A0A1V8TTT3"/>
<keyword evidence="1" id="KW-0732">Signal</keyword>
<dbReference type="AlphaFoldDB" id="A0A1V8TTT3"/>
<dbReference type="EMBL" id="NAJO01000001">
    <property type="protein sequence ID" value="OQO14731.1"/>
    <property type="molecule type" value="Genomic_DNA"/>
</dbReference>
<evidence type="ECO:0008006" key="4">
    <source>
        <dbReference type="Google" id="ProtNLM"/>
    </source>
</evidence>
<accession>A0A1V8TTT3</accession>
<dbReference type="SUPFAM" id="SSF50998">
    <property type="entry name" value="Quinoprotein alcohol dehydrogenase-like"/>
    <property type="match status" value="1"/>
</dbReference>
<sequence length="534" mass="58024">MHLINTLSSIFIAVSCAVTIIPAHTAGNATWPYQKYQTVNYTPPWLKFDGRAPAYGKHLFIAPDGATAFQAAPTILNLTNGELIWNGPKGHAFGFGVQQYDGQDVLVYWNGTSFPEPVGRGNGAIHVLNSHYEEIAVVTLAGHFVELTPGASYESNIDLHEIYITADDTLLVTANNVTQTDLTSVGGSEDGWIVDCQIYEIDIATNEVLFSWSSLDHLEELPLTASLYHLGSEGYNGTTQSKAWGYFHINSVAPFQDGYIISSRYLCSAIAIGADGCVKWRIQGRDGADFTLGNGTNFCYQHDVRTLPVRPRENESFVLHMHDNSNCPIDNGTMASSGLVLNVHPATRSVELSQRLRDPSKPIYAIAQGNFEPMLEGSFAGHGWIPVAEEFSFSGRRLSKVQYGAAVARPGGGYLSGVRGTLSYRAFKQAWTGCPLTRPDVVARTEGNATVVYVSWNGATEVSGWEVYGGMAAGNLTHMSTVAKTGFEMKIRVPTIRHVQVMALLRPWIEDPSADACGYGDNVSTGVVAVRSVK</sequence>
<dbReference type="InterPro" id="IPR011047">
    <property type="entry name" value="Quinoprotein_ADH-like_sf"/>
</dbReference>
<dbReference type="PANTHER" id="PTHR35340">
    <property type="entry name" value="PQQ ENZYME REPEAT PROTEIN-RELATED"/>
    <property type="match status" value="1"/>
</dbReference>
<dbReference type="InParanoid" id="A0A1V8TTT3"/>
<dbReference type="InterPro" id="IPR039535">
    <property type="entry name" value="ASST-like"/>
</dbReference>
<evidence type="ECO:0000256" key="1">
    <source>
        <dbReference type="SAM" id="SignalP"/>
    </source>
</evidence>
<gene>
    <name evidence="2" type="ORF">B0A48_00113</name>
</gene>
<dbReference type="Proteomes" id="UP000192596">
    <property type="component" value="Unassembled WGS sequence"/>
</dbReference>